<comment type="function">
    <text evidence="6">Sigma factors are initiation factors that promote the attachment of RNA polymerase to specific initiation sites and are then released. Sigma-S contributes to the protection against external stress, thus playing a role in cellular fitness and survival.</text>
</comment>
<evidence type="ECO:0000259" key="7">
    <source>
        <dbReference type="Pfam" id="PF04542"/>
    </source>
</evidence>
<dbReference type="PANTHER" id="PTHR43133">
    <property type="entry name" value="RNA POLYMERASE ECF-TYPE SIGMA FACTO"/>
    <property type="match status" value="1"/>
</dbReference>
<dbReference type="RefSeq" id="WP_273938704.1">
    <property type="nucleotide sequence ID" value="NZ_CP097263.1"/>
</dbReference>
<gene>
    <name evidence="9" type="ORF">ACFFH7_00505</name>
</gene>
<evidence type="ECO:0000313" key="9">
    <source>
        <dbReference type="EMBL" id="MFC0539936.1"/>
    </source>
</evidence>
<keyword evidence="3" id="KW-0805">Transcription regulation</keyword>
<dbReference type="InterPro" id="IPR014284">
    <property type="entry name" value="RNA_pol_sigma-70_dom"/>
</dbReference>
<keyword evidence="10" id="KW-1185">Reference proteome</keyword>
<dbReference type="Gene3D" id="1.10.1740.10">
    <property type="match status" value="1"/>
</dbReference>
<name>A0ABV6MJ50_9PSEU</name>
<evidence type="ECO:0000259" key="8">
    <source>
        <dbReference type="Pfam" id="PF08281"/>
    </source>
</evidence>
<dbReference type="EMBL" id="JBHLUD010000001">
    <property type="protein sequence ID" value="MFC0539936.1"/>
    <property type="molecule type" value="Genomic_DNA"/>
</dbReference>
<dbReference type="InterPro" id="IPR013249">
    <property type="entry name" value="RNA_pol_sigma70_r4_t2"/>
</dbReference>
<dbReference type="InterPro" id="IPR039425">
    <property type="entry name" value="RNA_pol_sigma-70-like"/>
</dbReference>
<reference evidence="9 10" key="1">
    <citation type="submission" date="2024-09" db="EMBL/GenBank/DDBJ databases">
        <authorList>
            <person name="Sun Q."/>
            <person name="Mori K."/>
        </authorList>
    </citation>
    <scope>NUCLEOTIDE SEQUENCE [LARGE SCALE GENOMIC DNA]</scope>
    <source>
        <strain evidence="9 10">TBRC 1432</strain>
    </source>
</reference>
<dbReference type="InterPro" id="IPR007627">
    <property type="entry name" value="RNA_pol_sigma70_r2"/>
</dbReference>
<evidence type="ECO:0000256" key="5">
    <source>
        <dbReference type="ARBA" id="ARBA00023163"/>
    </source>
</evidence>
<dbReference type="InterPro" id="IPR036388">
    <property type="entry name" value="WH-like_DNA-bd_sf"/>
</dbReference>
<feature type="domain" description="RNA polymerase sigma factor 70 region 4 type 2" evidence="8">
    <location>
        <begin position="114"/>
        <end position="163"/>
    </location>
</feature>
<dbReference type="InterPro" id="IPR016032">
    <property type="entry name" value="Sig_transdc_resp-reg_C-effctor"/>
</dbReference>
<evidence type="ECO:0000256" key="4">
    <source>
        <dbReference type="ARBA" id="ARBA00023082"/>
    </source>
</evidence>
<dbReference type="Pfam" id="PF08281">
    <property type="entry name" value="Sigma70_r4_2"/>
    <property type="match status" value="1"/>
</dbReference>
<accession>A0ABV6MJ50</accession>
<evidence type="ECO:0000256" key="6">
    <source>
        <dbReference type="ARBA" id="ARBA00024701"/>
    </source>
</evidence>
<dbReference type="Gene3D" id="1.10.10.10">
    <property type="entry name" value="Winged helix-like DNA-binding domain superfamily/Winged helix DNA-binding domain"/>
    <property type="match status" value="1"/>
</dbReference>
<feature type="domain" description="RNA polymerase sigma-70 region 2" evidence="7">
    <location>
        <begin position="23"/>
        <end position="83"/>
    </location>
</feature>
<dbReference type="Proteomes" id="UP001589810">
    <property type="component" value="Unassembled WGS sequence"/>
</dbReference>
<dbReference type="InterPro" id="IPR013325">
    <property type="entry name" value="RNA_pol_sigma_r2"/>
</dbReference>
<proteinExistence type="inferred from homology"/>
<dbReference type="SUPFAM" id="SSF88946">
    <property type="entry name" value="Sigma2 domain of RNA polymerase sigma factors"/>
    <property type="match status" value="1"/>
</dbReference>
<comment type="caution">
    <text evidence="9">The sequence shown here is derived from an EMBL/GenBank/DDBJ whole genome shotgun (WGS) entry which is preliminary data.</text>
</comment>
<protein>
    <recommendedName>
        <fullName evidence="2">RNA polymerase sigma factor SigS</fullName>
    </recommendedName>
</protein>
<evidence type="ECO:0000256" key="2">
    <source>
        <dbReference type="ARBA" id="ARBA00021245"/>
    </source>
</evidence>
<keyword evidence="4" id="KW-0731">Sigma factor</keyword>
<dbReference type="Pfam" id="PF04542">
    <property type="entry name" value="Sigma70_r2"/>
    <property type="match status" value="1"/>
</dbReference>
<sequence length="170" mass="18647">MRQHPPGQTAEVPARFWEECAKVRPQLVGIAARHTAGSGQAEDIVHDALLRAAHFSELDLDRLHPFLVTVVKRLCVDEARRRSTATRAHSHTKLDPLADADPAELTCDRAEADWVASTLPRLTAYERELVALVANGHPHSDIARMLGTTPGATQTAITRVRGKIKSWANA</sequence>
<dbReference type="SUPFAM" id="SSF46894">
    <property type="entry name" value="C-terminal effector domain of the bipartite response regulators"/>
    <property type="match status" value="1"/>
</dbReference>
<evidence type="ECO:0000313" key="10">
    <source>
        <dbReference type="Proteomes" id="UP001589810"/>
    </source>
</evidence>
<comment type="similarity">
    <text evidence="1">Belongs to the sigma-70 factor family. ECF subfamily.</text>
</comment>
<organism evidence="9 10">
    <name type="scientific">Kutzneria chonburiensis</name>
    <dbReference type="NCBI Taxonomy" id="1483604"/>
    <lineage>
        <taxon>Bacteria</taxon>
        <taxon>Bacillati</taxon>
        <taxon>Actinomycetota</taxon>
        <taxon>Actinomycetes</taxon>
        <taxon>Pseudonocardiales</taxon>
        <taxon>Pseudonocardiaceae</taxon>
        <taxon>Kutzneria</taxon>
    </lineage>
</organism>
<keyword evidence="5" id="KW-0804">Transcription</keyword>
<dbReference type="NCBIfam" id="TIGR02937">
    <property type="entry name" value="sigma70-ECF"/>
    <property type="match status" value="1"/>
</dbReference>
<evidence type="ECO:0000256" key="1">
    <source>
        <dbReference type="ARBA" id="ARBA00010641"/>
    </source>
</evidence>
<evidence type="ECO:0000256" key="3">
    <source>
        <dbReference type="ARBA" id="ARBA00023015"/>
    </source>
</evidence>
<dbReference type="PANTHER" id="PTHR43133:SF25">
    <property type="entry name" value="RNA POLYMERASE SIGMA FACTOR RFAY-RELATED"/>
    <property type="match status" value="1"/>
</dbReference>